<name>A0ABW5Q294_9BACI</name>
<dbReference type="GO" id="GO:0016787">
    <property type="term" value="F:hydrolase activity"/>
    <property type="evidence" value="ECO:0007669"/>
    <property type="project" value="UniProtKB-KW"/>
</dbReference>
<gene>
    <name evidence="2" type="ORF">ACFSUN_13080</name>
</gene>
<sequence>MDFEQLNTSIRRELEGMDAHFSVLIASDEGNLAINDKIVRPAASLAKLPILLEACRQIDSEKLHPDKLVYLEEEQFVGGSGVISYLTNCHIYSYMNLIELMIMVSDNTAANVLLDTLGMEAVNRTIKNLEMSNTSIKRKFMDTKAQEIGKENYTTASDMVTLLKEILTYISYQPSKSSEILQNILSKQQLTKKLCNHSHPRKPATIFHKTGELLGVVHDTTVLEYNEERFYIVVLSEGLTSNAEGQHIIAKVKKIASDYLLAVSISTLSN</sequence>
<dbReference type="EMBL" id="JBHUMX010000040">
    <property type="protein sequence ID" value="MFD2629713.1"/>
    <property type="molecule type" value="Genomic_DNA"/>
</dbReference>
<dbReference type="Proteomes" id="UP001597451">
    <property type="component" value="Unassembled WGS sequence"/>
</dbReference>
<dbReference type="InterPro" id="IPR045155">
    <property type="entry name" value="Beta-lactam_cat"/>
</dbReference>
<protein>
    <submittedName>
        <fullName evidence="2">Serine hydrolase</fullName>
    </submittedName>
</protein>
<comment type="caution">
    <text evidence="2">The sequence shown here is derived from an EMBL/GenBank/DDBJ whole genome shotgun (WGS) entry which is preliminary data.</text>
</comment>
<evidence type="ECO:0000313" key="3">
    <source>
        <dbReference type="Proteomes" id="UP001597451"/>
    </source>
</evidence>
<accession>A0ABW5Q294</accession>
<feature type="domain" description="Beta-lactamase class A catalytic" evidence="1">
    <location>
        <begin position="28"/>
        <end position="235"/>
    </location>
</feature>
<organism evidence="2 3">
    <name type="scientific">Oceanobacillus kapialis</name>
    <dbReference type="NCBI Taxonomy" id="481353"/>
    <lineage>
        <taxon>Bacteria</taxon>
        <taxon>Bacillati</taxon>
        <taxon>Bacillota</taxon>
        <taxon>Bacilli</taxon>
        <taxon>Bacillales</taxon>
        <taxon>Bacillaceae</taxon>
        <taxon>Oceanobacillus</taxon>
    </lineage>
</organism>
<dbReference type="PANTHER" id="PTHR35333:SF3">
    <property type="entry name" value="BETA-LACTAMASE-TYPE TRANSPEPTIDASE FOLD CONTAINING PROTEIN"/>
    <property type="match status" value="1"/>
</dbReference>
<dbReference type="Pfam" id="PF13354">
    <property type="entry name" value="Beta-lactamase2"/>
    <property type="match status" value="1"/>
</dbReference>
<dbReference type="SUPFAM" id="SSF56601">
    <property type="entry name" value="beta-lactamase/transpeptidase-like"/>
    <property type="match status" value="1"/>
</dbReference>
<dbReference type="RefSeq" id="WP_379562503.1">
    <property type="nucleotide sequence ID" value="NZ_JBHUMX010000040.1"/>
</dbReference>
<dbReference type="InterPro" id="IPR000871">
    <property type="entry name" value="Beta-lactam_class-A"/>
</dbReference>
<proteinExistence type="predicted"/>
<dbReference type="Gene3D" id="3.40.710.10">
    <property type="entry name" value="DD-peptidase/beta-lactamase superfamily"/>
    <property type="match status" value="1"/>
</dbReference>
<reference evidence="3" key="1">
    <citation type="journal article" date="2019" name="Int. J. Syst. Evol. Microbiol.">
        <title>The Global Catalogue of Microorganisms (GCM) 10K type strain sequencing project: providing services to taxonomists for standard genome sequencing and annotation.</title>
        <authorList>
            <consortium name="The Broad Institute Genomics Platform"/>
            <consortium name="The Broad Institute Genome Sequencing Center for Infectious Disease"/>
            <person name="Wu L."/>
            <person name="Ma J."/>
        </authorList>
    </citation>
    <scope>NUCLEOTIDE SEQUENCE [LARGE SCALE GENOMIC DNA]</scope>
    <source>
        <strain evidence="3">TISTR 1858</strain>
    </source>
</reference>
<evidence type="ECO:0000313" key="2">
    <source>
        <dbReference type="EMBL" id="MFD2629713.1"/>
    </source>
</evidence>
<keyword evidence="2" id="KW-0378">Hydrolase</keyword>
<dbReference type="PANTHER" id="PTHR35333">
    <property type="entry name" value="BETA-LACTAMASE"/>
    <property type="match status" value="1"/>
</dbReference>
<keyword evidence="3" id="KW-1185">Reference proteome</keyword>
<evidence type="ECO:0000259" key="1">
    <source>
        <dbReference type="Pfam" id="PF13354"/>
    </source>
</evidence>
<dbReference type="InterPro" id="IPR012338">
    <property type="entry name" value="Beta-lactam/transpept-like"/>
</dbReference>